<dbReference type="PANTHER" id="PTHR35936">
    <property type="entry name" value="MEMBRANE-BOUND LYTIC MUREIN TRANSGLYCOSYLASE F"/>
    <property type="match status" value="1"/>
</dbReference>
<sequence>MKRITRTFGLALGAVVSLSALAACGSDDAASTVADDCEPIAKVETVKDGTLTAAIANFPPYIGAKDGQPTGIDGELLKKVAADLCLELKAQSTSFPGVVSALDTGKADLSAGSWTVNDERRAKYELSDPVYLSLMSVGSKDGWDTIEQLEGKKVGTTTGYLFTGEAQKALGADNVKLYQSEQAVYDDLKAGRIDAGLFTEGALAGYLTADGNPAKIKNEVMQETPKIAMTTGTDATVVMIRKGATDLRDAVNQVLAEYQSSGELAKNLEKAGISEQSAING</sequence>
<feature type="domain" description="Solute-binding protein family 3/N-terminal" evidence="3">
    <location>
        <begin position="50"/>
        <end position="271"/>
    </location>
</feature>
<evidence type="ECO:0000259" key="3">
    <source>
        <dbReference type="SMART" id="SM00062"/>
    </source>
</evidence>
<evidence type="ECO:0000313" key="7">
    <source>
        <dbReference type="Proteomes" id="UP000620591"/>
    </source>
</evidence>
<keyword evidence="1 2" id="KW-0732">Signal</keyword>
<dbReference type="PROSITE" id="PS51257">
    <property type="entry name" value="PROKAR_LIPOPROTEIN"/>
    <property type="match status" value="1"/>
</dbReference>
<dbReference type="Proteomes" id="UP000515871">
    <property type="component" value="Chromosome"/>
</dbReference>
<evidence type="ECO:0000313" key="4">
    <source>
        <dbReference type="EMBL" id="MBC9226454.1"/>
    </source>
</evidence>
<gene>
    <name evidence="5" type="ORF">H9L21_11440</name>
    <name evidence="4" type="ORF">IBG24_09005</name>
</gene>
<dbReference type="CDD" id="cd13530">
    <property type="entry name" value="PBP2_peptides_like"/>
    <property type="match status" value="1"/>
</dbReference>
<dbReference type="SMART" id="SM00062">
    <property type="entry name" value="PBPb"/>
    <property type="match status" value="1"/>
</dbReference>
<dbReference type="EMBL" id="CP060587">
    <property type="protein sequence ID" value="QNL93714.1"/>
    <property type="molecule type" value="Genomic_DNA"/>
</dbReference>
<dbReference type="AlphaFoldDB" id="A0A8I0EUM4"/>
<evidence type="ECO:0000313" key="5">
    <source>
        <dbReference type="EMBL" id="QNL93714.1"/>
    </source>
</evidence>
<accession>A0A8I0EUM4</accession>
<dbReference type="SUPFAM" id="SSF53850">
    <property type="entry name" value="Periplasmic binding protein-like II"/>
    <property type="match status" value="1"/>
</dbReference>
<dbReference type="InterPro" id="IPR001638">
    <property type="entry name" value="Solute-binding_3/MltF_N"/>
</dbReference>
<dbReference type="EMBL" id="JACTVM010000002">
    <property type="protein sequence ID" value="MBC9226454.1"/>
    <property type="molecule type" value="Genomic_DNA"/>
</dbReference>
<feature type="signal peptide" evidence="2">
    <location>
        <begin position="1"/>
        <end position="22"/>
    </location>
</feature>
<dbReference type="RefSeq" id="WP_154596782.1">
    <property type="nucleotide sequence ID" value="NZ_CP060587.1"/>
</dbReference>
<reference evidence="4" key="1">
    <citation type="submission" date="2020-09" db="EMBL/GenBank/DDBJ databases">
        <title>Novel species in genus Aeromicrobium.</title>
        <authorList>
            <person name="Zhang G."/>
        </authorList>
    </citation>
    <scope>NUCLEOTIDE SEQUENCE</scope>
    <source>
        <strain evidence="6">zg-629</strain>
        <strain evidence="5">Zg-629</strain>
        <strain evidence="4">Zg-636</strain>
    </source>
</reference>
<feature type="chain" id="PRO_5039108904" evidence="2">
    <location>
        <begin position="23"/>
        <end position="281"/>
    </location>
</feature>
<organism evidence="4 7">
    <name type="scientific">Aeromicrobium senzhongii</name>
    <dbReference type="NCBI Taxonomy" id="2663859"/>
    <lineage>
        <taxon>Bacteria</taxon>
        <taxon>Bacillati</taxon>
        <taxon>Actinomycetota</taxon>
        <taxon>Actinomycetes</taxon>
        <taxon>Propionibacteriales</taxon>
        <taxon>Nocardioidaceae</taxon>
        <taxon>Aeromicrobium</taxon>
    </lineage>
</organism>
<dbReference type="Pfam" id="PF00497">
    <property type="entry name" value="SBP_bac_3"/>
    <property type="match status" value="1"/>
</dbReference>
<dbReference type="Gene3D" id="3.40.190.10">
    <property type="entry name" value="Periplasmic binding protein-like II"/>
    <property type="match status" value="2"/>
</dbReference>
<evidence type="ECO:0000256" key="1">
    <source>
        <dbReference type="ARBA" id="ARBA00022729"/>
    </source>
</evidence>
<protein>
    <submittedName>
        <fullName evidence="4">Amino acid ABC transporter substrate-binding protein</fullName>
    </submittedName>
</protein>
<evidence type="ECO:0000256" key="2">
    <source>
        <dbReference type="SAM" id="SignalP"/>
    </source>
</evidence>
<name>A0A8I0EUM4_9ACTN</name>
<dbReference type="Proteomes" id="UP000620591">
    <property type="component" value="Unassembled WGS sequence"/>
</dbReference>
<evidence type="ECO:0000313" key="6">
    <source>
        <dbReference type="Proteomes" id="UP000515871"/>
    </source>
</evidence>
<keyword evidence="6" id="KW-1185">Reference proteome</keyword>
<proteinExistence type="predicted"/>